<name>A0ABP9B4B6_9GAMM</name>
<comment type="caution">
    <text evidence="4">The sequence shown here is derived from an EMBL/GenBank/DDBJ whole genome shotgun (WGS) entry which is preliminary data.</text>
</comment>
<evidence type="ECO:0000259" key="3">
    <source>
        <dbReference type="Pfam" id="PF20434"/>
    </source>
</evidence>
<protein>
    <recommendedName>
        <fullName evidence="3">BD-FAE-like domain-containing protein</fullName>
    </recommendedName>
</protein>
<evidence type="ECO:0000313" key="5">
    <source>
        <dbReference type="Proteomes" id="UP001499959"/>
    </source>
</evidence>
<dbReference type="SUPFAM" id="SSF53474">
    <property type="entry name" value="alpha/beta-Hydrolases"/>
    <property type="match status" value="1"/>
</dbReference>
<evidence type="ECO:0000256" key="1">
    <source>
        <dbReference type="ARBA" id="ARBA00022801"/>
    </source>
</evidence>
<accession>A0ABP9B4B6</accession>
<gene>
    <name evidence="4" type="ORF">GCM10023307_13800</name>
</gene>
<evidence type="ECO:0000313" key="4">
    <source>
        <dbReference type="EMBL" id="GAA4789766.1"/>
    </source>
</evidence>
<proteinExistence type="predicted"/>
<dbReference type="InterPro" id="IPR050300">
    <property type="entry name" value="GDXG_lipolytic_enzyme"/>
</dbReference>
<dbReference type="RefSeq" id="WP_345302579.1">
    <property type="nucleotide sequence ID" value="NZ_BAABJE010000005.1"/>
</dbReference>
<evidence type="ECO:0000256" key="2">
    <source>
        <dbReference type="SAM" id="SignalP"/>
    </source>
</evidence>
<feature type="chain" id="PRO_5045549458" description="BD-FAE-like domain-containing protein" evidence="2">
    <location>
        <begin position="26"/>
        <end position="344"/>
    </location>
</feature>
<dbReference type="InterPro" id="IPR049492">
    <property type="entry name" value="BD-FAE-like_dom"/>
</dbReference>
<dbReference type="PANTHER" id="PTHR48081:SF33">
    <property type="entry name" value="KYNURENINE FORMAMIDASE"/>
    <property type="match status" value="1"/>
</dbReference>
<dbReference type="Pfam" id="PF20434">
    <property type="entry name" value="BD-FAE"/>
    <property type="match status" value="1"/>
</dbReference>
<reference evidence="5" key="1">
    <citation type="journal article" date="2019" name="Int. J. Syst. Evol. Microbiol.">
        <title>The Global Catalogue of Microorganisms (GCM) 10K type strain sequencing project: providing services to taxonomists for standard genome sequencing and annotation.</title>
        <authorList>
            <consortium name="The Broad Institute Genomics Platform"/>
            <consortium name="The Broad Institute Genome Sequencing Center for Infectious Disease"/>
            <person name="Wu L."/>
            <person name="Ma J."/>
        </authorList>
    </citation>
    <scope>NUCLEOTIDE SEQUENCE [LARGE SCALE GENOMIC DNA]</scope>
    <source>
        <strain evidence="5">JCM 18204</strain>
    </source>
</reference>
<keyword evidence="5" id="KW-1185">Reference proteome</keyword>
<keyword evidence="1" id="KW-0378">Hydrolase</keyword>
<dbReference type="Gene3D" id="3.40.50.1820">
    <property type="entry name" value="alpha/beta hydrolase"/>
    <property type="match status" value="1"/>
</dbReference>
<feature type="domain" description="BD-FAE-like" evidence="3">
    <location>
        <begin position="91"/>
        <end position="206"/>
    </location>
</feature>
<dbReference type="EMBL" id="BAABJE010000005">
    <property type="protein sequence ID" value="GAA4789766.1"/>
    <property type="molecule type" value="Genomic_DNA"/>
</dbReference>
<dbReference type="Proteomes" id="UP001499959">
    <property type="component" value="Unassembled WGS sequence"/>
</dbReference>
<feature type="signal peptide" evidence="2">
    <location>
        <begin position="1"/>
        <end position="25"/>
    </location>
</feature>
<sequence length="344" mass="36186">MKAAVFVSALTLVTLAAGLSTDLHAGPLRERLRARVAQGGGDGMAEFGGAMSCADWAKRVDRMAQRSQGRDAGPTPDRADVAYGSAPRERMDVFLPKTAAPGGSLGGAPVIVMVHGGGWCVGDKAMAGVTANKVARWVSRGFVFVSANYPMVNDGADARAQGGEIAKAAAFVQAHAAEWGGDPAKVILMGHSAGAHLVSLVNADAELRRAHGVRPLLGTVSLDAGAIDVVTQMPNVYPFLKQRYREAFGEREAQWIAASPYHRLDRTAAPWLGVCSTTRKDDPCGQASAYVEKSRGLGLRAEALPQPMSHGAINNELGMDSDYTRDVEAFLAALDPAVAALLQR</sequence>
<organism evidence="4 5">
    <name type="scientific">Lysobacter hankyongensis</name>
    <dbReference type="NCBI Taxonomy" id="1176535"/>
    <lineage>
        <taxon>Bacteria</taxon>
        <taxon>Pseudomonadati</taxon>
        <taxon>Pseudomonadota</taxon>
        <taxon>Gammaproteobacteria</taxon>
        <taxon>Lysobacterales</taxon>
        <taxon>Lysobacteraceae</taxon>
        <taxon>Lysobacter</taxon>
    </lineage>
</organism>
<dbReference type="InterPro" id="IPR029058">
    <property type="entry name" value="AB_hydrolase_fold"/>
</dbReference>
<keyword evidence="2" id="KW-0732">Signal</keyword>
<dbReference type="PANTHER" id="PTHR48081">
    <property type="entry name" value="AB HYDROLASE SUPERFAMILY PROTEIN C4A8.06C"/>
    <property type="match status" value="1"/>
</dbReference>